<dbReference type="FunFam" id="3.30.420.40:FF:000058">
    <property type="entry name" value="Putative actin-related protein 5"/>
    <property type="match status" value="1"/>
</dbReference>
<dbReference type="PANTHER" id="PTHR11937">
    <property type="entry name" value="ACTIN"/>
    <property type="match status" value="1"/>
</dbReference>
<evidence type="ECO:0000256" key="1">
    <source>
        <dbReference type="ARBA" id="ARBA00006752"/>
    </source>
</evidence>
<dbReference type="GO" id="GO:0005524">
    <property type="term" value="F:ATP binding"/>
    <property type="evidence" value="ECO:0007669"/>
    <property type="project" value="UniProtKB-KW"/>
</dbReference>
<name>T0PVF6_SAPDV</name>
<dbReference type="CDD" id="cd13395">
    <property type="entry name" value="ASKHA_NBD_Arp4_ACTL6-like"/>
    <property type="match status" value="1"/>
</dbReference>
<dbReference type="SUPFAM" id="SSF53067">
    <property type="entry name" value="Actin-like ATPase domain"/>
    <property type="match status" value="2"/>
</dbReference>
<dbReference type="Pfam" id="PF00022">
    <property type="entry name" value="Actin"/>
    <property type="match status" value="1"/>
</dbReference>
<dbReference type="Proteomes" id="UP000030762">
    <property type="component" value="Unassembled WGS sequence"/>
</dbReference>
<evidence type="ECO:0000256" key="4">
    <source>
        <dbReference type="ARBA" id="ARBA00022840"/>
    </source>
</evidence>
<sequence length="401" mass="43464">MYCGDEVGAFVGDVGSLSSKFGYAGEDTPNCIVPSIVGSKPNAPRSVLGQSALFAARGIDALPQAISLVDDKNAYDWDVVETLWTHAFEQLHANPSEHAILASLSPFDMAVAPKYMELMFETFRAPAFFVAKDAVLNAFSFGKSTALVADVGAGSTRVVPVVDGFALHGSAQRSVVGGEALGLQLQKMLLDKHKVEIQPCVRKYGDGDVPAAPAMSDAYLQFRRLEVVRDLKESLCLMPETTLNEELAESTPADPYELPDGQVVLVGSERFKIPEKLMHPDVIGADSTTVATSSKGLHRMLYSALQSSDVDVRRELLNNLILCGGGSALPGLTERVHWEMSQLVPSSLKVRITQMTPVERKFSTWIGGSILASLGSFQQLWVSKREYEERGGDHLASSRFL</sequence>
<evidence type="ECO:0000256" key="3">
    <source>
        <dbReference type="ARBA" id="ARBA00022801"/>
    </source>
</evidence>
<dbReference type="RefSeq" id="XP_008620325.1">
    <property type="nucleotide sequence ID" value="XM_008622103.1"/>
</dbReference>
<dbReference type="PROSITE" id="PS00432">
    <property type="entry name" value="ACTINS_2"/>
    <property type="match status" value="1"/>
</dbReference>
<dbReference type="InterPro" id="IPR004000">
    <property type="entry name" value="Actin"/>
</dbReference>
<dbReference type="GeneID" id="19956644"/>
<keyword evidence="8" id="KW-1185">Reference proteome</keyword>
<dbReference type="InterPro" id="IPR043129">
    <property type="entry name" value="ATPase_NBD"/>
</dbReference>
<dbReference type="Gene3D" id="3.30.420.40">
    <property type="match status" value="2"/>
</dbReference>
<evidence type="ECO:0000313" key="7">
    <source>
        <dbReference type="EMBL" id="EQC26256.1"/>
    </source>
</evidence>
<organism evidence="7 8">
    <name type="scientific">Saprolegnia diclina (strain VS20)</name>
    <dbReference type="NCBI Taxonomy" id="1156394"/>
    <lineage>
        <taxon>Eukaryota</taxon>
        <taxon>Sar</taxon>
        <taxon>Stramenopiles</taxon>
        <taxon>Oomycota</taxon>
        <taxon>Saprolegniomycetes</taxon>
        <taxon>Saprolegniales</taxon>
        <taxon>Saprolegniaceae</taxon>
        <taxon>Saprolegnia</taxon>
    </lineage>
</organism>
<dbReference type="InParanoid" id="T0PVF6"/>
<keyword evidence="2" id="KW-0547">Nucleotide-binding</keyword>
<dbReference type="GO" id="GO:0016787">
    <property type="term" value="F:hydrolase activity"/>
    <property type="evidence" value="ECO:0007669"/>
    <property type="project" value="UniProtKB-KW"/>
</dbReference>
<dbReference type="InterPro" id="IPR004001">
    <property type="entry name" value="Actin_CS"/>
</dbReference>
<dbReference type="EMBL" id="JH767236">
    <property type="protein sequence ID" value="EQC26256.1"/>
    <property type="molecule type" value="Genomic_DNA"/>
</dbReference>
<dbReference type="eggNOG" id="KOG0679">
    <property type="taxonomic scope" value="Eukaryota"/>
</dbReference>
<dbReference type="VEuPathDB" id="FungiDB:SDRG_15917"/>
<evidence type="ECO:0000256" key="2">
    <source>
        <dbReference type="ARBA" id="ARBA00022741"/>
    </source>
</evidence>
<accession>T0PVF6</accession>
<dbReference type="AlphaFoldDB" id="T0PVF6"/>
<gene>
    <name evidence="7" type="ORF">SDRG_15917</name>
</gene>
<proteinExistence type="inferred from homology"/>
<dbReference type="Gene3D" id="3.90.640.10">
    <property type="entry name" value="Actin, Chain A, domain 4"/>
    <property type="match status" value="1"/>
</dbReference>
<keyword evidence="3" id="KW-0378">Hydrolase</keyword>
<comment type="catalytic activity">
    <reaction evidence="5">
        <text>ATP + H2O = ADP + phosphate + H(+)</text>
        <dbReference type="Rhea" id="RHEA:13065"/>
        <dbReference type="ChEBI" id="CHEBI:15377"/>
        <dbReference type="ChEBI" id="CHEBI:15378"/>
        <dbReference type="ChEBI" id="CHEBI:30616"/>
        <dbReference type="ChEBI" id="CHEBI:43474"/>
        <dbReference type="ChEBI" id="CHEBI:456216"/>
    </reaction>
</comment>
<dbReference type="STRING" id="1156394.T0PVF6"/>
<evidence type="ECO:0000256" key="5">
    <source>
        <dbReference type="ARBA" id="ARBA00049360"/>
    </source>
</evidence>
<dbReference type="SMART" id="SM00268">
    <property type="entry name" value="ACTIN"/>
    <property type="match status" value="1"/>
</dbReference>
<evidence type="ECO:0000313" key="8">
    <source>
        <dbReference type="Proteomes" id="UP000030762"/>
    </source>
</evidence>
<protein>
    <submittedName>
        <fullName evidence="7">Uncharacterized protein</fullName>
    </submittedName>
</protein>
<dbReference type="OrthoDB" id="5132116at2759"/>
<dbReference type="OMA" id="MPASYLK"/>
<reference evidence="7 8" key="1">
    <citation type="submission" date="2012-04" db="EMBL/GenBank/DDBJ databases">
        <title>The Genome Sequence of Saprolegnia declina VS20.</title>
        <authorList>
            <consortium name="The Broad Institute Genome Sequencing Platform"/>
            <person name="Russ C."/>
            <person name="Nusbaum C."/>
            <person name="Tyler B."/>
            <person name="van West P."/>
            <person name="Dieguez-Uribeondo J."/>
            <person name="de Bruijn I."/>
            <person name="Tripathy S."/>
            <person name="Jiang R."/>
            <person name="Young S.K."/>
            <person name="Zeng Q."/>
            <person name="Gargeya S."/>
            <person name="Fitzgerald M."/>
            <person name="Haas B."/>
            <person name="Abouelleil A."/>
            <person name="Alvarado L."/>
            <person name="Arachchi H.M."/>
            <person name="Berlin A."/>
            <person name="Chapman S.B."/>
            <person name="Goldberg J."/>
            <person name="Griggs A."/>
            <person name="Gujja S."/>
            <person name="Hansen M."/>
            <person name="Howarth C."/>
            <person name="Imamovic A."/>
            <person name="Larimer J."/>
            <person name="McCowen C."/>
            <person name="Montmayeur A."/>
            <person name="Murphy C."/>
            <person name="Neiman D."/>
            <person name="Pearson M."/>
            <person name="Priest M."/>
            <person name="Roberts A."/>
            <person name="Saif S."/>
            <person name="Shea T."/>
            <person name="Sisk P."/>
            <person name="Sykes S."/>
            <person name="Wortman J."/>
            <person name="Nusbaum C."/>
            <person name="Birren B."/>
        </authorList>
    </citation>
    <scope>NUCLEOTIDE SEQUENCE [LARGE SCALE GENOMIC DNA]</scope>
    <source>
        <strain evidence="7 8">VS20</strain>
    </source>
</reference>
<evidence type="ECO:0000256" key="6">
    <source>
        <dbReference type="RuleBase" id="RU000487"/>
    </source>
</evidence>
<comment type="similarity">
    <text evidence="1 6">Belongs to the actin family.</text>
</comment>
<keyword evidence="4" id="KW-0067">ATP-binding</keyword>